<dbReference type="Pfam" id="PF00076">
    <property type="entry name" value="RRM_1"/>
    <property type="match status" value="1"/>
</dbReference>
<dbReference type="InterPro" id="IPR045164">
    <property type="entry name" value="RBM41/RNPC3"/>
</dbReference>
<evidence type="ECO:0000313" key="5">
    <source>
        <dbReference type="EMBL" id="GAQ88125.1"/>
    </source>
</evidence>
<feature type="domain" description="RRM" evidence="4">
    <location>
        <begin position="252"/>
        <end position="331"/>
    </location>
</feature>
<sequence>MASAAHDAAQLYKTASRHDLQENSEHRKKEVRTAADVFADRAPSVIDMDLLWKLQADHYKEFASRLHDGDADNPQATVQNAPDQLYGGQDALNLGARSGEQARVGRELNGGTGGSISTFGKEEGTERAGPSRKSVRRAKKRMLESGLLSRELPADPGSCEPSLGESLGAAGDSVRSKIERRRDAELEPSPKSIQKQAEGPGPPQKQGGVKLVASETRRNAPAEVAQNQRRREEVSGEGEGPGVAKSPGQPSKVLYVKNLDRSVIKGDLLALFLPFQRTGAPSVSIRLMQRGRMKGQAFITFPDLPTAREALEATNGLVIIGRPLIVEFGRNPG</sequence>
<dbReference type="SUPFAM" id="SSF54928">
    <property type="entry name" value="RNA-binding domain, RBD"/>
    <property type="match status" value="1"/>
</dbReference>
<dbReference type="GO" id="GO:0000398">
    <property type="term" value="P:mRNA splicing, via spliceosome"/>
    <property type="evidence" value="ECO:0000318"/>
    <property type="project" value="GO_Central"/>
</dbReference>
<dbReference type="STRING" id="105231.A0A1Y1IAY2"/>
<dbReference type="Proteomes" id="UP000054558">
    <property type="component" value="Unassembled WGS sequence"/>
</dbReference>
<evidence type="ECO:0000259" key="4">
    <source>
        <dbReference type="PROSITE" id="PS50102"/>
    </source>
</evidence>
<dbReference type="SMART" id="SM00360">
    <property type="entry name" value="RRM"/>
    <property type="match status" value="1"/>
</dbReference>
<dbReference type="GO" id="GO:0005689">
    <property type="term" value="C:U12-type spliceosomal complex"/>
    <property type="evidence" value="ECO:0000318"/>
    <property type="project" value="GO_Central"/>
</dbReference>
<feature type="region of interest" description="Disordered" evidence="3">
    <location>
        <begin position="66"/>
        <end position="90"/>
    </location>
</feature>
<evidence type="ECO:0000313" key="6">
    <source>
        <dbReference type="Proteomes" id="UP000054558"/>
    </source>
</evidence>
<dbReference type="PANTHER" id="PTHR16105:SF0">
    <property type="entry name" value="RNA-BINDING REGION-CONTAINING PROTEIN 3"/>
    <property type="match status" value="1"/>
</dbReference>
<organism evidence="5 6">
    <name type="scientific">Klebsormidium nitens</name>
    <name type="common">Green alga</name>
    <name type="synonym">Ulothrix nitens</name>
    <dbReference type="NCBI Taxonomy" id="105231"/>
    <lineage>
        <taxon>Eukaryota</taxon>
        <taxon>Viridiplantae</taxon>
        <taxon>Streptophyta</taxon>
        <taxon>Klebsormidiophyceae</taxon>
        <taxon>Klebsormidiales</taxon>
        <taxon>Klebsormidiaceae</taxon>
        <taxon>Klebsormidium</taxon>
    </lineage>
</organism>
<dbReference type="EMBL" id="DF237351">
    <property type="protein sequence ID" value="GAQ88125.1"/>
    <property type="molecule type" value="Genomic_DNA"/>
</dbReference>
<evidence type="ECO:0000256" key="1">
    <source>
        <dbReference type="ARBA" id="ARBA00022884"/>
    </source>
</evidence>
<dbReference type="InterPro" id="IPR035979">
    <property type="entry name" value="RBD_domain_sf"/>
</dbReference>
<accession>A0A1Y1IAY2</accession>
<proteinExistence type="predicted"/>
<keyword evidence="6" id="KW-1185">Reference proteome</keyword>
<dbReference type="InterPro" id="IPR000504">
    <property type="entry name" value="RRM_dom"/>
</dbReference>
<dbReference type="AlphaFoldDB" id="A0A1Y1IAY2"/>
<dbReference type="PROSITE" id="PS50102">
    <property type="entry name" value="RRM"/>
    <property type="match status" value="1"/>
</dbReference>
<protein>
    <submittedName>
        <fullName evidence="5">RNA recognition motif containing protein</fullName>
    </submittedName>
</protein>
<evidence type="ECO:0000256" key="3">
    <source>
        <dbReference type="SAM" id="MobiDB-lite"/>
    </source>
</evidence>
<feature type="compositionally biased region" description="Basic and acidic residues" evidence="3">
    <location>
        <begin position="174"/>
        <end position="185"/>
    </location>
</feature>
<feature type="compositionally biased region" description="Basic and acidic residues" evidence="3">
    <location>
        <begin position="16"/>
        <end position="28"/>
    </location>
</feature>
<dbReference type="Gene3D" id="3.30.70.330">
    <property type="match status" value="1"/>
</dbReference>
<feature type="region of interest" description="Disordered" evidence="3">
    <location>
        <begin position="1"/>
        <end position="28"/>
    </location>
</feature>
<dbReference type="GO" id="GO:0097157">
    <property type="term" value="F:pre-mRNA intronic binding"/>
    <property type="evidence" value="ECO:0000318"/>
    <property type="project" value="GO_Central"/>
</dbReference>
<feature type="region of interest" description="Disordered" evidence="3">
    <location>
        <begin position="103"/>
        <end position="250"/>
    </location>
</feature>
<dbReference type="PANTHER" id="PTHR16105">
    <property type="entry name" value="RNA-BINDING REGION-CONTAINING PROTEIN 3"/>
    <property type="match status" value="1"/>
</dbReference>
<feature type="compositionally biased region" description="Low complexity" evidence="3">
    <location>
        <begin position="194"/>
        <end position="210"/>
    </location>
</feature>
<evidence type="ECO:0000256" key="2">
    <source>
        <dbReference type="PROSITE-ProRule" id="PRU00176"/>
    </source>
</evidence>
<dbReference type="OrthoDB" id="277802at2759"/>
<name>A0A1Y1IAY2_KLENI</name>
<keyword evidence="1 2" id="KW-0694">RNA-binding</keyword>
<dbReference type="InterPro" id="IPR012677">
    <property type="entry name" value="Nucleotide-bd_a/b_plait_sf"/>
</dbReference>
<gene>
    <name evidence="5" type="ORF">KFL_004020110</name>
</gene>
<reference evidence="5 6" key="1">
    <citation type="journal article" date="2014" name="Nat. Commun.">
        <title>Klebsormidium flaccidum genome reveals primary factors for plant terrestrial adaptation.</title>
        <authorList>
            <person name="Hori K."/>
            <person name="Maruyama F."/>
            <person name="Fujisawa T."/>
            <person name="Togashi T."/>
            <person name="Yamamoto N."/>
            <person name="Seo M."/>
            <person name="Sato S."/>
            <person name="Yamada T."/>
            <person name="Mori H."/>
            <person name="Tajima N."/>
            <person name="Moriyama T."/>
            <person name="Ikeuchi M."/>
            <person name="Watanabe M."/>
            <person name="Wada H."/>
            <person name="Kobayashi K."/>
            <person name="Saito M."/>
            <person name="Masuda T."/>
            <person name="Sasaki-Sekimoto Y."/>
            <person name="Mashiguchi K."/>
            <person name="Awai K."/>
            <person name="Shimojima M."/>
            <person name="Masuda S."/>
            <person name="Iwai M."/>
            <person name="Nobusawa T."/>
            <person name="Narise T."/>
            <person name="Kondo S."/>
            <person name="Saito H."/>
            <person name="Sato R."/>
            <person name="Murakawa M."/>
            <person name="Ihara Y."/>
            <person name="Oshima-Yamada Y."/>
            <person name="Ohtaka K."/>
            <person name="Satoh M."/>
            <person name="Sonobe K."/>
            <person name="Ishii M."/>
            <person name="Ohtani R."/>
            <person name="Kanamori-Sato M."/>
            <person name="Honoki R."/>
            <person name="Miyazaki D."/>
            <person name="Mochizuki H."/>
            <person name="Umetsu J."/>
            <person name="Higashi K."/>
            <person name="Shibata D."/>
            <person name="Kamiya Y."/>
            <person name="Sato N."/>
            <person name="Nakamura Y."/>
            <person name="Tabata S."/>
            <person name="Ida S."/>
            <person name="Kurokawa K."/>
            <person name="Ohta H."/>
        </authorList>
    </citation>
    <scope>NUCLEOTIDE SEQUENCE [LARGE SCALE GENOMIC DNA]</scope>
    <source>
        <strain evidence="5 6">NIES-2285</strain>
    </source>
</reference>
<dbReference type="GO" id="GO:0030626">
    <property type="term" value="F:U12 snRNA binding"/>
    <property type="evidence" value="ECO:0000318"/>
    <property type="project" value="GO_Central"/>
</dbReference>